<dbReference type="Proteomes" id="UP000007887">
    <property type="component" value="Chromosome"/>
</dbReference>
<evidence type="ECO:0000256" key="3">
    <source>
        <dbReference type="ARBA" id="ARBA00022670"/>
    </source>
</evidence>
<dbReference type="Gene3D" id="3.90.226.10">
    <property type="entry name" value="2-enoyl-CoA Hydratase, Chain A, domain 1"/>
    <property type="match status" value="1"/>
</dbReference>
<dbReference type="GO" id="GO:0004176">
    <property type="term" value="F:ATP-dependent peptidase activity"/>
    <property type="evidence" value="ECO:0007669"/>
    <property type="project" value="InterPro"/>
</dbReference>
<keyword evidence="2" id="KW-0963">Cytoplasm</keyword>
<dbReference type="GO" id="GO:0006515">
    <property type="term" value="P:protein quality control for misfolded or incompletely synthesized proteins"/>
    <property type="evidence" value="ECO:0007669"/>
    <property type="project" value="TreeGrafter"/>
</dbReference>
<dbReference type="PANTHER" id="PTHR10381:SF70">
    <property type="entry name" value="ATP-DEPENDENT CLP PROTEASE PROTEOLYTIC SUBUNIT"/>
    <property type="match status" value="1"/>
</dbReference>
<dbReference type="PATRIC" id="fig|927704.6.peg.1161"/>
<comment type="similarity">
    <text evidence="1 6">Belongs to the peptidase S14 family.</text>
</comment>
<protein>
    <recommendedName>
        <fullName evidence="6">ATP-dependent Clp protease proteolytic subunit</fullName>
    </recommendedName>
</protein>
<dbReference type="PRINTS" id="PR00127">
    <property type="entry name" value="CLPPROTEASEP"/>
</dbReference>
<reference evidence="7 8" key="1">
    <citation type="submission" date="2011-10" db="EMBL/GenBank/DDBJ databases">
        <title>Whole genome sequence of Selenomonas ruminantium subsp. lactilytica TAM6421.</title>
        <authorList>
            <person name="Oguchi A."/>
            <person name="Ankai A."/>
            <person name="Kaneko J."/>
            <person name="Yamada-Narita S."/>
            <person name="Fukui S."/>
            <person name="Takahashi M."/>
            <person name="Onodera T."/>
            <person name="Kojima S."/>
            <person name="Fushimi T."/>
            <person name="Abe N."/>
            <person name="Kamio Y."/>
            <person name="Yamazaki S."/>
            <person name="Fujita N."/>
        </authorList>
    </citation>
    <scope>NUCLEOTIDE SEQUENCE [LARGE SCALE GENOMIC DNA]</scope>
    <source>
        <strain evidence="8">NBRC 103574 / TAM6421</strain>
    </source>
</reference>
<dbReference type="InterPro" id="IPR029045">
    <property type="entry name" value="ClpP/crotonase-like_dom_sf"/>
</dbReference>
<accession>I0GPZ8</accession>
<keyword evidence="4" id="KW-0378">Hydrolase</keyword>
<sequence length="236" mass="25911">MQTTIEQATTITKQGNRGKLYFYGDIVSSWWGAWDNTDQYPERIRDFLSGQTGPLDIYINSAGGSVCACMAIYNMLSRYQGEKVVYVDGLAASAASVIALAGDKVIIPENAFFMIHHAWTSAVGNVNELENVVGMLRSMDDAMLSVYEAAAAISRDQIIEYMDMEKWFTGAEAAEAFHKISTMPAAEIAAKADDDAMARFKNIPPGLWLAEQKAKAAVEVERERLALLDMKGGCRS</sequence>
<organism evidence="7 8">
    <name type="scientific">Selenomonas ruminantium subsp. lactilytica (strain NBRC 103574 / TAM6421)</name>
    <dbReference type="NCBI Taxonomy" id="927704"/>
    <lineage>
        <taxon>Bacteria</taxon>
        <taxon>Bacillati</taxon>
        <taxon>Bacillota</taxon>
        <taxon>Negativicutes</taxon>
        <taxon>Selenomonadales</taxon>
        <taxon>Selenomonadaceae</taxon>
        <taxon>Selenomonas</taxon>
    </lineage>
</organism>
<dbReference type="PANTHER" id="PTHR10381">
    <property type="entry name" value="ATP-DEPENDENT CLP PROTEASE PROTEOLYTIC SUBUNIT"/>
    <property type="match status" value="1"/>
</dbReference>
<proteinExistence type="inferred from homology"/>
<dbReference type="OrthoDB" id="9806592at2"/>
<evidence type="ECO:0000256" key="4">
    <source>
        <dbReference type="ARBA" id="ARBA00022801"/>
    </source>
</evidence>
<dbReference type="AlphaFoldDB" id="I0GPZ8"/>
<dbReference type="GO" id="GO:0004252">
    <property type="term" value="F:serine-type endopeptidase activity"/>
    <property type="evidence" value="ECO:0007669"/>
    <property type="project" value="InterPro"/>
</dbReference>
<evidence type="ECO:0000256" key="1">
    <source>
        <dbReference type="ARBA" id="ARBA00007039"/>
    </source>
</evidence>
<evidence type="ECO:0000313" key="7">
    <source>
        <dbReference type="EMBL" id="BAL82835.1"/>
    </source>
</evidence>
<evidence type="ECO:0000256" key="5">
    <source>
        <dbReference type="ARBA" id="ARBA00022825"/>
    </source>
</evidence>
<dbReference type="NCBIfam" id="NF045542">
    <property type="entry name" value="Clp_rel_HeadMat"/>
    <property type="match status" value="1"/>
</dbReference>
<dbReference type="InterPro" id="IPR023562">
    <property type="entry name" value="ClpP/TepA"/>
</dbReference>
<dbReference type="KEGG" id="sri:SELR_11270"/>
<evidence type="ECO:0000256" key="6">
    <source>
        <dbReference type="RuleBase" id="RU003567"/>
    </source>
</evidence>
<keyword evidence="5" id="KW-0720">Serine protease</keyword>
<dbReference type="CDD" id="cd07016">
    <property type="entry name" value="S14_ClpP_1"/>
    <property type="match status" value="1"/>
</dbReference>
<dbReference type="RefSeq" id="WP_014424272.1">
    <property type="nucleotide sequence ID" value="NC_017068.1"/>
</dbReference>
<dbReference type="EMBL" id="AP012292">
    <property type="protein sequence ID" value="BAL82835.1"/>
    <property type="molecule type" value="Genomic_DNA"/>
</dbReference>
<dbReference type="InterPro" id="IPR001907">
    <property type="entry name" value="ClpP"/>
</dbReference>
<gene>
    <name evidence="7" type="ordered locus">SELR_11270</name>
</gene>
<dbReference type="GO" id="GO:0009368">
    <property type="term" value="C:endopeptidase Clp complex"/>
    <property type="evidence" value="ECO:0007669"/>
    <property type="project" value="TreeGrafter"/>
</dbReference>
<keyword evidence="3 7" id="KW-0645">Protease</keyword>
<dbReference type="eggNOG" id="COG0740">
    <property type="taxonomic scope" value="Bacteria"/>
</dbReference>
<name>I0GPZ8_SELRL</name>
<dbReference type="SUPFAM" id="SSF52096">
    <property type="entry name" value="ClpP/crotonase"/>
    <property type="match status" value="1"/>
</dbReference>
<dbReference type="Pfam" id="PF00574">
    <property type="entry name" value="CLP_protease"/>
    <property type="match status" value="1"/>
</dbReference>
<evidence type="ECO:0000313" key="8">
    <source>
        <dbReference type="Proteomes" id="UP000007887"/>
    </source>
</evidence>
<evidence type="ECO:0000256" key="2">
    <source>
        <dbReference type="ARBA" id="ARBA00022490"/>
    </source>
</evidence>
<dbReference type="GO" id="GO:0051117">
    <property type="term" value="F:ATPase binding"/>
    <property type="evidence" value="ECO:0007669"/>
    <property type="project" value="TreeGrafter"/>
</dbReference>
<dbReference type="HOGENOM" id="CLU_052762_1_0_9"/>